<feature type="compositionally biased region" description="Polar residues" evidence="1">
    <location>
        <begin position="1"/>
        <end position="10"/>
    </location>
</feature>
<evidence type="ECO:0000313" key="3">
    <source>
        <dbReference type="Proteomes" id="UP000007305"/>
    </source>
</evidence>
<evidence type="ECO:0000256" key="1">
    <source>
        <dbReference type="SAM" id="MobiDB-lite"/>
    </source>
</evidence>
<proteinExistence type="predicted"/>
<reference evidence="2" key="2">
    <citation type="submission" date="2019-07" db="EMBL/GenBank/DDBJ databases">
        <authorList>
            <person name="Seetharam A."/>
            <person name="Woodhouse M."/>
            <person name="Cannon E."/>
        </authorList>
    </citation>
    <scope>NUCLEOTIDE SEQUENCE [LARGE SCALE GENOMIC DNA]</scope>
    <source>
        <strain evidence="2">cv. B73</strain>
    </source>
</reference>
<sequence>SSWRSDNQVDNEAGDSGGYRGRGRGGRGQYGGRGRGRDNGWRNGDGPKWDGGDNWNATNPPSNQPWSSSGGTKSYGQNQPSTWNNSEDNKPSVGEQGDPWASKVSSTEGKGQQNDSWSSKMTSRGAEDTRGGWDSKVKGSSCNDGGISINHMKEVDSHAPVKQKLQLFPINEATLKPFEKVDLLDSPIARLPDIETTTLGATYVASLDAGVWTKEQVFAG</sequence>
<feature type="region of interest" description="Disordered" evidence="1">
    <location>
        <begin position="1"/>
        <end position="140"/>
    </location>
</feature>
<evidence type="ECO:0000313" key="2">
    <source>
        <dbReference type="EnsemblPlants" id="Zm00001eb096840_P001"/>
    </source>
</evidence>
<organism evidence="2 3">
    <name type="scientific">Zea mays</name>
    <name type="common">Maize</name>
    <dbReference type="NCBI Taxonomy" id="4577"/>
    <lineage>
        <taxon>Eukaryota</taxon>
        <taxon>Viridiplantae</taxon>
        <taxon>Streptophyta</taxon>
        <taxon>Embryophyta</taxon>
        <taxon>Tracheophyta</taxon>
        <taxon>Spermatophyta</taxon>
        <taxon>Magnoliopsida</taxon>
        <taxon>Liliopsida</taxon>
        <taxon>Poales</taxon>
        <taxon>Poaceae</taxon>
        <taxon>PACMAD clade</taxon>
        <taxon>Panicoideae</taxon>
        <taxon>Andropogonodae</taxon>
        <taxon>Andropogoneae</taxon>
        <taxon>Tripsacinae</taxon>
        <taxon>Zea</taxon>
    </lineage>
</organism>
<protein>
    <submittedName>
        <fullName evidence="2">Uncharacterized protein</fullName>
    </submittedName>
</protein>
<reference evidence="2" key="3">
    <citation type="submission" date="2021-05" db="UniProtKB">
        <authorList>
            <consortium name="EnsemblPlants"/>
        </authorList>
    </citation>
    <scope>IDENTIFICATION</scope>
    <source>
        <strain evidence="2">cv. B73</strain>
    </source>
</reference>
<reference evidence="3" key="1">
    <citation type="submission" date="2015-12" db="EMBL/GenBank/DDBJ databases">
        <title>Update maize B73 reference genome by single molecule sequencing technologies.</title>
        <authorList>
            <consortium name="Maize Genome Sequencing Project"/>
            <person name="Ware D."/>
        </authorList>
    </citation>
    <scope>NUCLEOTIDE SEQUENCE [LARGE SCALE GENOMIC DNA]</scope>
    <source>
        <strain evidence="3">cv. B73</strain>
    </source>
</reference>
<dbReference type="InParanoid" id="A0A804MM64"/>
<dbReference type="EnsemblPlants" id="Zm00001eb096840_T001">
    <property type="protein sequence ID" value="Zm00001eb096840_P001"/>
    <property type="gene ID" value="Zm00001eb096840"/>
</dbReference>
<dbReference type="Gramene" id="Zm00001eb096840_T001">
    <property type="protein sequence ID" value="Zm00001eb096840_P001"/>
    <property type="gene ID" value="Zm00001eb096840"/>
</dbReference>
<name>A0A804MM64_MAIZE</name>
<keyword evidence="3" id="KW-1185">Reference proteome</keyword>
<feature type="compositionally biased region" description="Gly residues" evidence="1">
    <location>
        <begin position="15"/>
        <end position="33"/>
    </location>
</feature>
<dbReference type="Proteomes" id="UP000007305">
    <property type="component" value="Chromosome 2"/>
</dbReference>
<dbReference type="AlphaFoldDB" id="A0A804MM64"/>
<feature type="compositionally biased region" description="Polar residues" evidence="1">
    <location>
        <begin position="55"/>
        <end position="86"/>
    </location>
</feature>
<feature type="compositionally biased region" description="Polar residues" evidence="1">
    <location>
        <begin position="103"/>
        <end position="122"/>
    </location>
</feature>
<accession>A0A804MM64</accession>
<feature type="compositionally biased region" description="Basic and acidic residues" evidence="1">
    <location>
        <begin position="35"/>
        <end position="51"/>
    </location>
</feature>
<feature type="compositionally biased region" description="Basic and acidic residues" evidence="1">
    <location>
        <begin position="125"/>
        <end position="137"/>
    </location>
</feature>